<dbReference type="AlphaFoldDB" id="A0AAI9EB46"/>
<sequence>MRERPDLELPERVPEMEHYHDSPMDLLPFALYALSKIDDSRAEAYRQICVTGLEDDRVRLPPRWDFHDESLRAIVRYHVELGRQGEWDPTYFIVSAYADCSTVVLVTLDDDDMECRSDLLWTSMDQSGLLCNDFQIANSSWSEAKEEDLGGPQWFQPGPGDPSATQLDNLNDGPAANPPGHIDYGTAPPVGFHIQLYAVDGTDEDRLLHEIQPGPESQKRDLSQQSCKLQHLSIAEGHDPARDAASLHPSRCLQHPTLQKKYFLIADTPNYTEDGVQVVHVDWDGKLEGRTSEELFEIGQNASIQTQRAEVSAIATRAAVPLTLMIAQGYEDWAPKHKLFAVYAGDSADTDIHISQAVDPHWANRGHGQDRIVFGGFLKAPESEEPRFWRSLLEKHLACCRARKFVPNFTYQYLIWCGEQPVTADSPILLVKLDCEGDLRSLEMLSEHAAGGISTWRATAKDAHGILSDVVEGRKAWSGQSL</sequence>
<proteinExistence type="predicted"/>
<evidence type="ECO:0000313" key="2">
    <source>
        <dbReference type="EMBL" id="CAK4027681.1"/>
    </source>
</evidence>
<gene>
    <name evidence="2" type="ORF">LECACI_7A005090</name>
</gene>
<organism evidence="2 3">
    <name type="scientific">Lecanosticta acicola</name>
    <dbReference type="NCBI Taxonomy" id="111012"/>
    <lineage>
        <taxon>Eukaryota</taxon>
        <taxon>Fungi</taxon>
        <taxon>Dikarya</taxon>
        <taxon>Ascomycota</taxon>
        <taxon>Pezizomycotina</taxon>
        <taxon>Dothideomycetes</taxon>
        <taxon>Dothideomycetidae</taxon>
        <taxon>Mycosphaerellales</taxon>
        <taxon>Mycosphaerellaceae</taxon>
        <taxon>Lecanosticta</taxon>
    </lineage>
</organism>
<dbReference type="EMBL" id="CAVMBE010000031">
    <property type="protein sequence ID" value="CAK4027681.1"/>
    <property type="molecule type" value="Genomic_DNA"/>
</dbReference>
<accession>A0AAI9EB46</accession>
<protein>
    <submittedName>
        <fullName evidence="2">Uncharacterized protein</fullName>
    </submittedName>
</protein>
<feature type="region of interest" description="Disordered" evidence="1">
    <location>
        <begin position="146"/>
        <end position="184"/>
    </location>
</feature>
<evidence type="ECO:0000313" key="3">
    <source>
        <dbReference type="Proteomes" id="UP001296104"/>
    </source>
</evidence>
<keyword evidence="3" id="KW-1185">Reference proteome</keyword>
<dbReference type="Proteomes" id="UP001296104">
    <property type="component" value="Unassembled WGS sequence"/>
</dbReference>
<comment type="caution">
    <text evidence="2">The sequence shown here is derived from an EMBL/GenBank/DDBJ whole genome shotgun (WGS) entry which is preliminary data.</text>
</comment>
<name>A0AAI9EB46_9PEZI</name>
<reference evidence="2" key="1">
    <citation type="submission" date="2023-11" db="EMBL/GenBank/DDBJ databases">
        <authorList>
            <person name="Alioto T."/>
            <person name="Alioto T."/>
            <person name="Gomez Garrido J."/>
        </authorList>
    </citation>
    <scope>NUCLEOTIDE SEQUENCE</scope>
</reference>
<evidence type="ECO:0000256" key="1">
    <source>
        <dbReference type="SAM" id="MobiDB-lite"/>
    </source>
</evidence>